<protein>
    <submittedName>
        <fullName evidence="2">Uncharacterized protein</fullName>
    </submittedName>
</protein>
<feature type="transmembrane region" description="Helical" evidence="1">
    <location>
        <begin position="110"/>
        <end position="131"/>
    </location>
</feature>
<keyword evidence="1" id="KW-1133">Transmembrane helix</keyword>
<name>A0A381RYS4_9ZZZZ</name>
<organism evidence="2">
    <name type="scientific">marine metagenome</name>
    <dbReference type="NCBI Taxonomy" id="408172"/>
    <lineage>
        <taxon>unclassified sequences</taxon>
        <taxon>metagenomes</taxon>
        <taxon>ecological metagenomes</taxon>
    </lineage>
</organism>
<reference evidence="2" key="1">
    <citation type="submission" date="2018-05" db="EMBL/GenBank/DDBJ databases">
        <authorList>
            <person name="Lanie J.A."/>
            <person name="Ng W.-L."/>
            <person name="Kazmierczak K.M."/>
            <person name="Andrzejewski T.M."/>
            <person name="Davidsen T.M."/>
            <person name="Wayne K.J."/>
            <person name="Tettelin H."/>
            <person name="Glass J.I."/>
            <person name="Rusch D."/>
            <person name="Podicherti R."/>
            <person name="Tsui H.-C.T."/>
            <person name="Winkler M.E."/>
        </authorList>
    </citation>
    <scope>NUCLEOTIDE SEQUENCE</scope>
</reference>
<sequence>MDEYQIVSNFNSFMISNSIYQLGTFVLLWAALRGALRIYDQGGTMFAKIISSLFGLGIAYQSLMIGGFFFINWQSTSYALSQLDNLSANSQRFVDFLPVTSPPEFSLIPWNPVAIVWWIVVVIAILGPIWMKKPS</sequence>
<evidence type="ECO:0000313" key="2">
    <source>
        <dbReference type="EMBL" id="SUZ96992.1"/>
    </source>
</evidence>
<keyword evidence="1" id="KW-0812">Transmembrane</keyword>
<feature type="transmembrane region" description="Helical" evidence="1">
    <location>
        <begin position="53"/>
        <end position="73"/>
    </location>
</feature>
<proteinExistence type="predicted"/>
<evidence type="ECO:0000256" key="1">
    <source>
        <dbReference type="SAM" id="Phobius"/>
    </source>
</evidence>
<accession>A0A381RYS4</accession>
<dbReference type="AlphaFoldDB" id="A0A381RYS4"/>
<feature type="transmembrane region" description="Helical" evidence="1">
    <location>
        <begin position="12"/>
        <end position="32"/>
    </location>
</feature>
<dbReference type="EMBL" id="UINC01002467">
    <property type="protein sequence ID" value="SUZ96992.1"/>
    <property type="molecule type" value="Genomic_DNA"/>
</dbReference>
<keyword evidence="1" id="KW-0472">Membrane</keyword>
<gene>
    <name evidence="2" type="ORF">METZ01_LOCUS49846</name>
</gene>